<evidence type="ECO:0000313" key="10">
    <source>
        <dbReference type="Proteomes" id="UP000474159"/>
    </source>
</evidence>
<feature type="chain" id="PRO_5026936851" evidence="7">
    <location>
        <begin position="20"/>
        <end position="549"/>
    </location>
</feature>
<feature type="transmembrane region" description="Helical" evidence="6">
    <location>
        <begin position="299"/>
        <end position="321"/>
    </location>
</feature>
<dbReference type="Proteomes" id="UP000474159">
    <property type="component" value="Unassembled WGS sequence"/>
</dbReference>
<feature type="domain" description="Cytochrome C biogenesis protein transmembrane" evidence="8">
    <location>
        <begin position="143"/>
        <end position="354"/>
    </location>
</feature>
<evidence type="ECO:0000259" key="8">
    <source>
        <dbReference type="Pfam" id="PF02683"/>
    </source>
</evidence>
<evidence type="ECO:0000256" key="1">
    <source>
        <dbReference type="ARBA" id="ARBA00004141"/>
    </source>
</evidence>
<feature type="transmembrane region" description="Helical" evidence="6">
    <location>
        <begin position="263"/>
        <end position="293"/>
    </location>
</feature>
<dbReference type="PANTHER" id="PTHR32234:SF3">
    <property type="entry name" value="SUPPRESSION OF COPPER SENSITIVITY PROTEIN"/>
    <property type="match status" value="1"/>
</dbReference>
<feature type="transmembrane region" description="Helical" evidence="6">
    <location>
        <begin position="393"/>
        <end position="412"/>
    </location>
</feature>
<dbReference type="Pfam" id="PF02683">
    <property type="entry name" value="DsbD_TM"/>
    <property type="match status" value="1"/>
</dbReference>
<dbReference type="GO" id="GO:0015035">
    <property type="term" value="F:protein-disulfide reductase activity"/>
    <property type="evidence" value="ECO:0007669"/>
    <property type="project" value="TreeGrafter"/>
</dbReference>
<dbReference type="InterPro" id="IPR035671">
    <property type="entry name" value="DsbD_gamma"/>
</dbReference>
<comment type="subcellular location">
    <subcellularLocation>
        <location evidence="1">Membrane</location>
        <topology evidence="1">Multi-pass membrane protein</topology>
    </subcellularLocation>
</comment>
<keyword evidence="3" id="KW-0201">Cytochrome c-type biogenesis</keyword>
<evidence type="ECO:0000313" key="9">
    <source>
        <dbReference type="EMBL" id="KAB1078325.1"/>
    </source>
</evidence>
<feature type="signal peptide" evidence="7">
    <location>
        <begin position="1"/>
        <end position="19"/>
    </location>
</feature>
<comment type="caution">
    <text evidence="9">The sequence shown here is derived from an EMBL/GenBank/DDBJ whole genome shotgun (WGS) entry which is preliminary data.</text>
</comment>
<dbReference type="InterPro" id="IPR003834">
    <property type="entry name" value="Cyt_c_assmbl_TM_dom"/>
</dbReference>
<dbReference type="Gene3D" id="3.40.30.10">
    <property type="entry name" value="Glutaredoxin"/>
    <property type="match status" value="1"/>
</dbReference>
<dbReference type="EMBL" id="VZZK01000014">
    <property type="protein sequence ID" value="KAB1078325.1"/>
    <property type="molecule type" value="Genomic_DNA"/>
</dbReference>
<keyword evidence="10" id="KW-1185">Reference proteome</keyword>
<feature type="transmembrane region" description="Helical" evidence="6">
    <location>
        <begin position="364"/>
        <end position="381"/>
    </location>
</feature>
<feature type="transmembrane region" description="Helical" evidence="6">
    <location>
        <begin position="341"/>
        <end position="358"/>
    </location>
</feature>
<dbReference type="OrthoDB" id="9811036at2"/>
<keyword evidence="4 6" id="KW-1133">Transmembrane helix</keyword>
<evidence type="ECO:0000256" key="6">
    <source>
        <dbReference type="SAM" id="Phobius"/>
    </source>
</evidence>
<dbReference type="InterPro" id="IPR036249">
    <property type="entry name" value="Thioredoxin-like_sf"/>
</dbReference>
<dbReference type="GO" id="GO:0016020">
    <property type="term" value="C:membrane"/>
    <property type="evidence" value="ECO:0007669"/>
    <property type="project" value="UniProtKB-SubCell"/>
</dbReference>
<dbReference type="CDD" id="cd02953">
    <property type="entry name" value="DsbDgamma"/>
    <property type="match status" value="1"/>
</dbReference>
<evidence type="ECO:0000256" key="3">
    <source>
        <dbReference type="ARBA" id="ARBA00022748"/>
    </source>
</evidence>
<reference evidence="9 10" key="1">
    <citation type="submission" date="2019-09" db="EMBL/GenBank/DDBJ databases">
        <title>YIM 48816 draft genome.</title>
        <authorList>
            <person name="Jiang L."/>
        </authorList>
    </citation>
    <scope>NUCLEOTIDE SEQUENCE [LARGE SCALE GENOMIC DNA]</scope>
    <source>
        <strain evidence="9 10">YIM 48816</strain>
    </source>
</reference>
<evidence type="ECO:0000256" key="4">
    <source>
        <dbReference type="ARBA" id="ARBA00022989"/>
    </source>
</evidence>
<feature type="transmembrane region" description="Helical" evidence="6">
    <location>
        <begin position="183"/>
        <end position="204"/>
    </location>
</feature>
<evidence type="ECO:0000256" key="7">
    <source>
        <dbReference type="SAM" id="SignalP"/>
    </source>
</evidence>
<sequence>MLAVLGLLCLLGLSGAGAAAGIDIVEIWAGSLEGRPALAVELASARPLSGSALAVAADPPIAFGPAQVTLDRSGRGALVLLPLPPEPRDREGLAGGPSMRLDGREIVLTVSDGAESSTIRALVRPGSAERTTWQTLGTGLGMLGLAFLGGLILNLMPCVLPVLALKLFAVVRLGGQAPGAVRAGFLATAAGILASFLLLAIAIVLLRRAGSLIGWGIQFQEPAFVALLAAVTMLFSANLWGLFELRLPRAVTDRLGGPAREGLAGHFATGFLATLLATPCSAPFLGTAVGFALTRSGPVILAVFLALGLGLATPYLAVAAYPRAAAWLPRPGAWMVQLRRILGLALVGTFLWLLWILSGQLGPGAAGTIGVLLAGSVLLLALRPRMTGLGRKLASAGLAGLVLIIVALPILAERQGSAADEGAVAWRRFDRGDLRRRVAEGRVVLVDVGARWCPTCRLNERIVLDRAPVADRLSGDVLPMRADWTLADPAVSAFLASYGRFGVPFTIVYGPHAPHGLPLPEILTADAVLDAVARAGRSRDAASDDHPAR</sequence>
<protein>
    <submittedName>
        <fullName evidence="9">Copper resistance protein</fullName>
    </submittedName>
</protein>
<dbReference type="GO" id="GO:0045454">
    <property type="term" value="P:cell redox homeostasis"/>
    <property type="evidence" value="ECO:0007669"/>
    <property type="project" value="TreeGrafter"/>
</dbReference>
<dbReference type="SUPFAM" id="SSF52833">
    <property type="entry name" value="Thioredoxin-like"/>
    <property type="match status" value="1"/>
</dbReference>
<dbReference type="PANTHER" id="PTHR32234">
    <property type="entry name" value="THIOL:DISULFIDE INTERCHANGE PROTEIN DSBD"/>
    <property type="match status" value="1"/>
</dbReference>
<feature type="transmembrane region" description="Helical" evidence="6">
    <location>
        <begin position="145"/>
        <end position="171"/>
    </location>
</feature>
<proteinExistence type="predicted"/>
<evidence type="ECO:0000256" key="2">
    <source>
        <dbReference type="ARBA" id="ARBA00022692"/>
    </source>
</evidence>
<keyword evidence="2 6" id="KW-0812">Transmembrane</keyword>
<dbReference type="GO" id="GO:0017004">
    <property type="term" value="P:cytochrome complex assembly"/>
    <property type="evidence" value="ECO:0007669"/>
    <property type="project" value="UniProtKB-KW"/>
</dbReference>
<accession>A0A6L3T4T7</accession>
<dbReference type="Pfam" id="PF13899">
    <property type="entry name" value="Thioredoxin_7"/>
    <property type="match status" value="1"/>
</dbReference>
<name>A0A6L3T4T7_9HYPH</name>
<gene>
    <name evidence="9" type="ORF">F6X53_14615</name>
</gene>
<evidence type="ECO:0000256" key="5">
    <source>
        <dbReference type="ARBA" id="ARBA00023136"/>
    </source>
</evidence>
<dbReference type="AlphaFoldDB" id="A0A6L3T4T7"/>
<organism evidence="9 10">
    <name type="scientific">Methylobacterium soli</name>
    <dbReference type="NCBI Taxonomy" id="553447"/>
    <lineage>
        <taxon>Bacteria</taxon>
        <taxon>Pseudomonadati</taxon>
        <taxon>Pseudomonadota</taxon>
        <taxon>Alphaproteobacteria</taxon>
        <taxon>Hyphomicrobiales</taxon>
        <taxon>Methylobacteriaceae</taxon>
        <taxon>Methylobacterium</taxon>
    </lineage>
</organism>
<keyword evidence="7" id="KW-0732">Signal</keyword>
<dbReference type="RefSeq" id="WP_151000945.1">
    <property type="nucleotide sequence ID" value="NZ_BPQY01000343.1"/>
</dbReference>
<feature type="transmembrane region" description="Helical" evidence="6">
    <location>
        <begin position="224"/>
        <end position="243"/>
    </location>
</feature>
<keyword evidence="5 6" id="KW-0472">Membrane</keyword>